<dbReference type="Proteomes" id="UP000324022">
    <property type="component" value="Unassembled WGS sequence"/>
</dbReference>
<evidence type="ECO:0000313" key="4">
    <source>
        <dbReference type="Proteomes" id="UP000324022"/>
    </source>
</evidence>
<reference evidence="3 4" key="1">
    <citation type="submission" date="2018-03" db="EMBL/GenBank/DDBJ databases">
        <authorList>
            <person name="Guldener U."/>
        </authorList>
    </citation>
    <scope>NUCLEOTIDE SEQUENCE [LARGE SCALE GENOMIC DNA]</scope>
    <source>
        <strain evidence="3 4">NBRC100155</strain>
    </source>
</reference>
<feature type="compositionally biased region" description="Basic and acidic residues" evidence="1">
    <location>
        <begin position="132"/>
        <end position="158"/>
    </location>
</feature>
<evidence type="ECO:0000313" key="3">
    <source>
        <dbReference type="EMBL" id="SPO24387.1"/>
    </source>
</evidence>
<dbReference type="Pfam" id="PF04194">
    <property type="entry name" value="PDCD2_C"/>
    <property type="match status" value="1"/>
</dbReference>
<name>A0A5C3E449_9BASI</name>
<dbReference type="PANTHER" id="PTHR47524:SF1">
    <property type="entry name" value="20S RRNA ACCUMULATION PROTEIN 4"/>
    <property type="match status" value="1"/>
</dbReference>
<feature type="compositionally biased region" description="Gly residues" evidence="1">
    <location>
        <begin position="168"/>
        <end position="177"/>
    </location>
</feature>
<dbReference type="InterPro" id="IPR007320">
    <property type="entry name" value="PDCD2_C"/>
</dbReference>
<feature type="region of interest" description="Disordered" evidence="1">
    <location>
        <begin position="132"/>
        <end position="259"/>
    </location>
</feature>
<dbReference type="GO" id="GO:0005737">
    <property type="term" value="C:cytoplasm"/>
    <property type="evidence" value="ECO:0007669"/>
    <property type="project" value="InterPro"/>
</dbReference>
<evidence type="ECO:0000259" key="2">
    <source>
        <dbReference type="Pfam" id="PF04194"/>
    </source>
</evidence>
<sequence>MPRPPSDDGYDSDSGSEFEASDVQLGLADGPLEGDDEANPLVSRIGGRAAWLPMNNSPSQQVAECNSCKQQMQLLVQIFAPLVESPYDRCLMVWGCARPACQRKDVSSLRVIRTLKFNHRWAAKLEKQKAKRLAREQAKKEREAAAAKVKAEQEERAKINPFSAPAGGTNGQRGGMLFGSASDNPFATSAPTPAPAAAAEATIKADDEAQGESDSSDEEDSENEEESESERLAEELALKSDLAATSSTPESAWVESSTRYPPLYLNTIPEPSSSSISKKLSKEEAAMLKSASASGALTTDPSADDADLKGFAKEGYEKMLLDGIDDTFERFLKRVSVEPRQAVRYEFGGEPVAFHAKGKVYDLLWPKEKKAKAGQGVSVTKGQFKTAAGDNAGERQFSPRAVPPCPQCGSERVFEAQLMPNLINLLKADQIQAADGTLAPDSSNSAITGTGDDEEAKRKAAIEQALGRRLPSSASNKRADGEVTFDARTGLVWSTAFVFTCAKDCCVADSGATDGGAECWREELVLAQFEDEQ</sequence>
<dbReference type="PANTHER" id="PTHR47524">
    <property type="entry name" value="20S RRNA ACCUMULATION PROTEIN 4"/>
    <property type="match status" value="1"/>
</dbReference>
<dbReference type="AlphaFoldDB" id="A0A5C3E449"/>
<feature type="compositionally biased region" description="Acidic residues" evidence="1">
    <location>
        <begin position="8"/>
        <end position="20"/>
    </location>
</feature>
<dbReference type="OrthoDB" id="443682at2759"/>
<feature type="compositionally biased region" description="Basic and acidic residues" evidence="1">
    <location>
        <begin position="229"/>
        <end position="238"/>
    </location>
</feature>
<organism evidence="3 4">
    <name type="scientific">Ustilago trichophora</name>
    <dbReference type="NCBI Taxonomy" id="86804"/>
    <lineage>
        <taxon>Eukaryota</taxon>
        <taxon>Fungi</taxon>
        <taxon>Dikarya</taxon>
        <taxon>Basidiomycota</taxon>
        <taxon>Ustilaginomycotina</taxon>
        <taxon>Ustilaginomycetes</taxon>
        <taxon>Ustilaginales</taxon>
        <taxon>Ustilaginaceae</taxon>
        <taxon>Ustilago</taxon>
    </lineage>
</organism>
<feature type="domain" description="Programmed cell death protein 2 C-terminal" evidence="2">
    <location>
        <begin position="325"/>
        <end position="431"/>
    </location>
</feature>
<dbReference type="EMBL" id="OOIN01000007">
    <property type="protein sequence ID" value="SPO24387.1"/>
    <property type="molecule type" value="Genomic_DNA"/>
</dbReference>
<proteinExistence type="predicted"/>
<feature type="compositionally biased region" description="Polar residues" evidence="1">
    <location>
        <begin position="243"/>
        <end position="259"/>
    </location>
</feature>
<feature type="compositionally biased region" description="Acidic residues" evidence="1">
    <location>
        <begin position="208"/>
        <end position="228"/>
    </location>
</feature>
<protein>
    <submittedName>
        <fullName evidence="3">Related to TSR4 - cytoplasmic protein required for correct processing of the 20S pre-rRNA</fullName>
    </submittedName>
</protein>
<feature type="region of interest" description="Disordered" evidence="1">
    <location>
        <begin position="1"/>
        <end position="38"/>
    </location>
</feature>
<gene>
    <name evidence="3" type="ORF">UTRI_03655</name>
</gene>
<dbReference type="GO" id="GO:0030490">
    <property type="term" value="P:maturation of SSU-rRNA"/>
    <property type="evidence" value="ECO:0007669"/>
    <property type="project" value="TreeGrafter"/>
</dbReference>
<feature type="region of interest" description="Disordered" evidence="1">
    <location>
        <begin position="436"/>
        <end position="456"/>
    </location>
</feature>
<accession>A0A5C3E449</accession>
<keyword evidence="4" id="KW-1185">Reference proteome</keyword>
<evidence type="ECO:0000256" key="1">
    <source>
        <dbReference type="SAM" id="MobiDB-lite"/>
    </source>
</evidence>
<feature type="compositionally biased region" description="Low complexity" evidence="1">
    <location>
        <begin position="187"/>
        <end position="202"/>
    </location>
</feature>